<dbReference type="InterPro" id="IPR018490">
    <property type="entry name" value="cNMP-bd_dom_sf"/>
</dbReference>
<proteinExistence type="predicted"/>
<feature type="domain" description="Cyclic nucleotide-binding" evidence="1">
    <location>
        <begin position="11"/>
        <end position="113"/>
    </location>
</feature>
<gene>
    <name evidence="2" type="ORF">GCM10011506_37000</name>
</gene>
<protein>
    <recommendedName>
        <fullName evidence="1">Cyclic nucleotide-binding domain-containing protein</fullName>
    </recommendedName>
</protein>
<sequence length="192" mass="22710">MNELEKSIQAYFGVVKHEELSVISSLFKAEHLKKGDFYLKSGLQCNKLSFVKSGLVRIYSQSENKEVTQWISDKSSFITDLSSWVFGKPSRWTMQALTDVTFFTIYKSDYQQLEEKVRDWHKLEKMFIAKCFAVMEDRIFSHLSMTAEDRYQFFYENNRELFNQVPLQYIASLLGMTPETFSRIRKKQLSRV</sequence>
<dbReference type="Proteomes" id="UP000636010">
    <property type="component" value="Unassembled WGS sequence"/>
</dbReference>
<name>A0ABQ1MW81_9BACT</name>
<dbReference type="InterPro" id="IPR014710">
    <property type="entry name" value="RmlC-like_jellyroll"/>
</dbReference>
<comment type="caution">
    <text evidence="2">The sequence shown here is derived from an EMBL/GenBank/DDBJ whole genome shotgun (WGS) entry which is preliminary data.</text>
</comment>
<dbReference type="EMBL" id="BMEC01000013">
    <property type="protein sequence ID" value="GGC47984.1"/>
    <property type="molecule type" value="Genomic_DNA"/>
</dbReference>
<evidence type="ECO:0000313" key="2">
    <source>
        <dbReference type="EMBL" id="GGC47984.1"/>
    </source>
</evidence>
<dbReference type="CDD" id="cd00038">
    <property type="entry name" value="CAP_ED"/>
    <property type="match status" value="1"/>
</dbReference>
<evidence type="ECO:0000313" key="3">
    <source>
        <dbReference type="Proteomes" id="UP000636010"/>
    </source>
</evidence>
<accession>A0ABQ1MW81</accession>
<organism evidence="2 3">
    <name type="scientific">Marivirga lumbricoides</name>
    <dbReference type="NCBI Taxonomy" id="1046115"/>
    <lineage>
        <taxon>Bacteria</taxon>
        <taxon>Pseudomonadati</taxon>
        <taxon>Bacteroidota</taxon>
        <taxon>Cytophagia</taxon>
        <taxon>Cytophagales</taxon>
        <taxon>Marivirgaceae</taxon>
        <taxon>Marivirga</taxon>
    </lineage>
</organism>
<dbReference type="Gene3D" id="2.60.120.10">
    <property type="entry name" value="Jelly Rolls"/>
    <property type="match status" value="1"/>
</dbReference>
<dbReference type="InterPro" id="IPR000595">
    <property type="entry name" value="cNMP-bd_dom"/>
</dbReference>
<dbReference type="Pfam" id="PF00027">
    <property type="entry name" value="cNMP_binding"/>
    <property type="match status" value="1"/>
</dbReference>
<dbReference type="SUPFAM" id="SSF51206">
    <property type="entry name" value="cAMP-binding domain-like"/>
    <property type="match status" value="1"/>
</dbReference>
<dbReference type="PROSITE" id="PS50042">
    <property type="entry name" value="CNMP_BINDING_3"/>
    <property type="match status" value="1"/>
</dbReference>
<evidence type="ECO:0000259" key="1">
    <source>
        <dbReference type="PROSITE" id="PS50042"/>
    </source>
</evidence>
<dbReference type="RefSeq" id="WP_188466386.1">
    <property type="nucleotide sequence ID" value="NZ_BAABHU010000013.1"/>
</dbReference>
<reference evidence="3" key="1">
    <citation type="journal article" date="2019" name="Int. J. Syst. Evol. Microbiol.">
        <title>The Global Catalogue of Microorganisms (GCM) 10K type strain sequencing project: providing services to taxonomists for standard genome sequencing and annotation.</title>
        <authorList>
            <consortium name="The Broad Institute Genomics Platform"/>
            <consortium name="The Broad Institute Genome Sequencing Center for Infectious Disease"/>
            <person name="Wu L."/>
            <person name="Ma J."/>
        </authorList>
    </citation>
    <scope>NUCLEOTIDE SEQUENCE [LARGE SCALE GENOMIC DNA]</scope>
    <source>
        <strain evidence="3">CGMCC 1.10832</strain>
    </source>
</reference>
<keyword evidence="3" id="KW-1185">Reference proteome</keyword>